<dbReference type="InterPro" id="IPR010499">
    <property type="entry name" value="AraC_E-bd"/>
</dbReference>
<dbReference type="SUPFAM" id="SSF55136">
    <property type="entry name" value="Probable bacterial effector-binding domain"/>
    <property type="match status" value="1"/>
</dbReference>
<evidence type="ECO:0000313" key="3">
    <source>
        <dbReference type="EMBL" id="MBL7630068.1"/>
    </source>
</evidence>
<evidence type="ECO:0000256" key="1">
    <source>
        <dbReference type="ARBA" id="ARBA00023125"/>
    </source>
</evidence>
<evidence type="ECO:0000313" key="4">
    <source>
        <dbReference type="Proteomes" id="UP000604475"/>
    </source>
</evidence>
<dbReference type="PANTHER" id="PTHR30204:SF97">
    <property type="entry name" value="MERR FAMILY REGULATORY PROTEIN"/>
    <property type="match status" value="1"/>
</dbReference>
<dbReference type="CDD" id="cd01107">
    <property type="entry name" value="HTH_BmrR"/>
    <property type="match status" value="1"/>
</dbReference>
<dbReference type="EMBL" id="JAEACQ010000242">
    <property type="protein sequence ID" value="MBL7630068.1"/>
    <property type="molecule type" value="Genomic_DNA"/>
</dbReference>
<dbReference type="SMART" id="SM00422">
    <property type="entry name" value="HTH_MERR"/>
    <property type="match status" value="1"/>
</dbReference>
<comment type="caution">
    <text evidence="3">The sequence shown here is derived from an EMBL/GenBank/DDBJ whole genome shotgun (WGS) entry which is preliminary data.</text>
</comment>
<accession>A0A937RP59</accession>
<dbReference type="InterPro" id="IPR011256">
    <property type="entry name" value="Reg_factor_effector_dom_sf"/>
</dbReference>
<dbReference type="Pfam" id="PF06445">
    <property type="entry name" value="GyrI-like"/>
    <property type="match status" value="1"/>
</dbReference>
<dbReference type="RefSeq" id="WP_202999443.1">
    <property type="nucleotide sequence ID" value="NZ_JADWYU010000085.1"/>
</dbReference>
<gene>
    <name evidence="3" type="ORF">I7412_23435</name>
</gene>
<keyword evidence="4" id="KW-1185">Reference proteome</keyword>
<name>A0A937RP59_9ACTN</name>
<protein>
    <submittedName>
        <fullName evidence="3">MerR family transcriptional regulator</fullName>
    </submittedName>
</protein>
<dbReference type="PANTHER" id="PTHR30204">
    <property type="entry name" value="REDOX-CYCLING DRUG-SENSING TRANSCRIPTIONAL ACTIVATOR SOXR"/>
    <property type="match status" value="1"/>
</dbReference>
<dbReference type="InterPro" id="IPR000551">
    <property type="entry name" value="MerR-type_HTH_dom"/>
</dbReference>
<dbReference type="GO" id="GO:0003700">
    <property type="term" value="F:DNA-binding transcription factor activity"/>
    <property type="evidence" value="ECO:0007669"/>
    <property type="project" value="InterPro"/>
</dbReference>
<dbReference type="InterPro" id="IPR029442">
    <property type="entry name" value="GyrI-like"/>
</dbReference>
<evidence type="ECO:0000259" key="2">
    <source>
        <dbReference type="PROSITE" id="PS50937"/>
    </source>
</evidence>
<keyword evidence="1" id="KW-0238">DNA-binding</keyword>
<dbReference type="SUPFAM" id="SSF46955">
    <property type="entry name" value="Putative DNA-binding domain"/>
    <property type="match status" value="1"/>
</dbReference>
<dbReference type="Proteomes" id="UP000604475">
    <property type="component" value="Unassembled WGS sequence"/>
</dbReference>
<sequence>MASSVTIGEFSRMCHVSAKTLRYYHDIALLVPDAVDESTGYRRYSTDQVRDAHLIRRLRDLEMPLAEIRGVLVEPDGTARERALARHLDRMEAELSRTRDVVLSLRRLLGSVPAIPVIRRQSPAVTVLRTSARLARDEVGQWCGQTFPALYGLLAEHGLDPAGAGGATYSAEFFERDAGEVVAFVPVLPESAPDGDDRFAVLPRQRYAVAVHSGPFADCDLTYGWLGGQVAEHDTAVDGPIREVYLVGPDHTDDPSQFRTEICWPIQQGDRS</sequence>
<dbReference type="Gene3D" id="1.10.1660.10">
    <property type="match status" value="1"/>
</dbReference>
<feature type="domain" description="HTH merR-type" evidence="2">
    <location>
        <begin position="6"/>
        <end position="74"/>
    </location>
</feature>
<dbReference type="Pfam" id="PF13411">
    <property type="entry name" value="MerR_1"/>
    <property type="match status" value="1"/>
</dbReference>
<dbReference type="InterPro" id="IPR009061">
    <property type="entry name" value="DNA-bd_dom_put_sf"/>
</dbReference>
<dbReference type="AlphaFoldDB" id="A0A937RP59"/>
<reference evidence="3" key="1">
    <citation type="submission" date="2020-12" db="EMBL/GenBank/DDBJ databases">
        <title>Genomic characterization of non-nitrogen-fixing Frankia strains.</title>
        <authorList>
            <person name="Carlos-Shanley C."/>
            <person name="Guerra T."/>
            <person name="Hahn D."/>
        </authorList>
    </citation>
    <scope>NUCLEOTIDE SEQUENCE</scope>
    <source>
        <strain evidence="3">CN6</strain>
    </source>
</reference>
<dbReference type="GO" id="GO:0003677">
    <property type="term" value="F:DNA binding"/>
    <property type="evidence" value="ECO:0007669"/>
    <property type="project" value="UniProtKB-KW"/>
</dbReference>
<dbReference type="SMART" id="SM00871">
    <property type="entry name" value="AraC_E_bind"/>
    <property type="match status" value="1"/>
</dbReference>
<organism evidence="3 4">
    <name type="scientific">Frankia nepalensis</name>
    <dbReference type="NCBI Taxonomy" id="1836974"/>
    <lineage>
        <taxon>Bacteria</taxon>
        <taxon>Bacillati</taxon>
        <taxon>Actinomycetota</taxon>
        <taxon>Actinomycetes</taxon>
        <taxon>Frankiales</taxon>
        <taxon>Frankiaceae</taxon>
        <taxon>Frankia</taxon>
    </lineage>
</organism>
<dbReference type="Gene3D" id="3.20.80.10">
    <property type="entry name" value="Regulatory factor, effector binding domain"/>
    <property type="match status" value="1"/>
</dbReference>
<dbReference type="PROSITE" id="PS50937">
    <property type="entry name" value="HTH_MERR_2"/>
    <property type="match status" value="1"/>
</dbReference>
<proteinExistence type="predicted"/>
<dbReference type="InterPro" id="IPR047057">
    <property type="entry name" value="MerR_fam"/>
</dbReference>